<evidence type="ECO:0000259" key="17">
    <source>
        <dbReference type="PROSITE" id="PS51198"/>
    </source>
</evidence>
<feature type="binding site" evidence="16">
    <location>
        <begin position="30"/>
        <end position="37"/>
    </location>
    <ligand>
        <name>ATP</name>
        <dbReference type="ChEBI" id="CHEBI:30616"/>
    </ligand>
</feature>
<comment type="catalytic activity">
    <reaction evidence="13 15">
        <text>Couples ATP hydrolysis with the unwinding of duplex DNA by translocating in the 3'-5' direction.</text>
        <dbReference type="EC" id="5.6.2.4"/>
    </reaction>
</comment>
<dbReference type="SUPFAM" id="SSF52980">
    <property type="entry name" value="Restriction endonuclease-like"/>
    <property type="match status" value="1"/>
</dbReference>
<feature type="binding site" evidence="15">
    <location>
        <position position="1116"/>
    </location>
    <ligand>
        <name>Mg(2+)</name>
        <dbReference type="ChEBI" id="CHEBI:18420"/>
    </ligand>
</feature>
<comment type="catalytic activity">
    <reaction evidence="15">
        <text>Exonucleolytic cleavage (in the presence of ATP) in either 5'- to 3'- or 3'- to 5'-direction to yield 5'-phosphooligonucleotides.</text>
        <dbReference type="EC" id="3.1.11.5"/>
    </reaction>
</comment>
<dbReference type="Proteomes" id="UP000829542">
    <property type="component" value="Chromosome"/>
</dbReference>
<keyword evidence="5 15" id="KW-0378">Hydrolase</keyword>
<feature type="binding site" evidence="15">
    <location>
        <position position="1103"/>
    </location>
    <ligand>
        <name>Mg(2+)</name>
        <dbReference type="ChEBI" id="CHEBI:18420"/>
    </ligand>
</feature>
<feature type="domain" description="UvrD-like helicase ATP-binding" evidence="17">
    <location>
        <begin position="9"/>
        <end position="480"/>
    </location>
</feature>
<evidence type="ECO:0000256" key="12">
    <source>
        <dbReference type="ARBA" id="ARBA00023235"/>
    </source>
</evidence>
<evidence type="ECO:0000256" key="16">
    <source>
        <dbReference type="PROSITE-ProRule" id="PRU00560"/>
    </source>
</evidence>
<keyword evidence="20" id="KW-1185">Reference proteome</keyword>
<dbReference type="InterPro" id="IPR011604">
    <property type="entry name" value="PDDEXK-like_dom_sf"/>
</dbReference>
<comment type="domain">
    <text evidence="15">The C-terminal domain has nuclease activity and interacts with RecD. It interacts with RecA, facilitating its loading onto ssDNA.</text>
</comment>
<evidence type="ECO:0000256" key="9">
    <source>
        <dbReference type="ARBA" id="ARBA00022842"/>
    </source>
</evidence>
<dbReference type="PROSITE" id="PS51198">
    <property type="entry name" value="UVRD_HELICASE_ATP_BIND"/>
    <property type="match status" value="1"/>
</dbReference>
<reference evidence="19 20" key="1">
    <citation type="submission" date="2022-03" db="EMBL/GenBank/DDBJ databases">
        <title>Ignatzschineria rhizosphaerae HR5S32.</title>
        <authorList>
            <person name="Sun J.Q."/>
            <person name="Feng J.Y."/>
        </authorList>
    </citation>
    <scope>NUCLEOTIDE SEQUENCE [LARGE SCALE GENOMIC DNA]</scope>
    <source>
        <strain evidence="19 20">HR5S32</strain>
    </source>
</reference>
<feature type="binding site" evidence="15">
    <location>
        <position position="986"/>
    </location>
    <ligand>
        <name>Mg(2+)</name>
        <dbReference type="ChEBI" id="CHEBI:18420"/>
    </ligand>
</feature>
<keyword evidence="12 15" id="KW-0413">Isomerase</keyword>
<feature type="active site" description="For nuclease activity" evidence="15">
    <location>
        <position position="1116"/>
    </location>
</feature>
<keyword evidence="3 15" id="KW-0547">Nucleotide-binding</keyword>
<dbReference type="Pfam" id="PF12705">
    <property type="entry name" value="PDDEXK_1"/>
    <property type="match status" value="1"/>
</dbReference>
<organism evidence="19 20">
    <name type="scientific">Ignatzschineria rhizosphaerae</name>
    <dbReference type="NCBI Taxonomy" id="2923279"/>
    <lineage>
        <taxon>Bacteria</taxon>
        <taxon>Pseudomonadati</taxon>
        <taxon>Pseudomonadota</taxon>
        <taxon>Gammaproteobacteria</taxon>
        <taxon>Cardiobacteriales</taxon>
        <taxon>Ignatzschineriaceae</taxon>
        <taxon>Ignatzschineria</taxon>
    </lineage>
</organism>
<keyword evidence="11 15" id="KW-0234">DNA repair</keyword>
<evidence type="ECO:0000256" key="2">
    <source>
        <dbReference type="ARBA" id="ARBA00022723"/>
    </source>
</evidence>
<dbReference type="Gene3D" id="1.10.3170.10">
    <property type="entry name" value="Recbcd, chain B, domain 2"/>
    <property type="match status" value="1"/>
</dbReference>
<dbReference type="Gene3D" id="3.40.50.300">
    <property type="entry name" value="P-loop containing nucleotide triphosphate hydrolases"/>
    <property type="match status" value="2"/>
</dbReference>
<evidence type="ECO:0000256" key="8">
    <source>
        <dbReference type="ARBA" id="ARBA00022840"/>
    </source>
</evidence>
<evidence type="ECO:0000256" key="7">
    <source>
        <dbReference type="ARBA" id="ARBA00022839"/>
    </source>
</evidence>
<proteinExistence type="inferred from homology"/>
<dbReference type="RefSeq" id="WP_242146922.1">
    <property type="nucleotide sequence ID" value="NZ_CP093379.1"/>
</dbReference>
<keyword evidence="10 15" id="KW-0238">DNA-binding</keyword>
<sequence>MSQAFEDQQSPYQILKPQTVPIAGNMMIEASAGTGKTYTITLLVLRLLLGINVDKTPKKLPEILIVTFTNAATAELKERIYSRIVDLKQAFFSDLLDHSVEDEALFTLITHYLAQAKEAGIEKETALETAINLLNQAEGAIDQASIFTIHAFSQRLLKENALDLGQSFHFELSTDLSALYREAVYHFWREECYPLNLTLSRFVSHYFDVPVSEGHGLYRQGSLFSKVEALIRDPALIDTPLFVGVKNLEALFTEQLTFINDVKMRFKTGFSLEDFTRLIEEVGLKKQSYRADLVKRYHAELMAWIESDSPALFGNYEKFTLPFMESRLAKEGDLHRLSQEQTTLFNDLASIALFKTTSLHYAALKIVRILKMLKHNAGVLGFDDLLTELNKKTANVSENFLRSLHLRYRAVMIDEFQDTDNLQLETFRRLFFNHDEIPFVMIGDPKQSIYGFRGADINAYLSIKSDVTNIYTLNTNYRSGLLQVNAVNRLFGRRSAIRAPFIHQDIPFIEIKTPESAAKTLLSHSNHVISGMTVLDYVPLDEELSFTKKGEGSLGNPEFRVKIATACAKEIVSLLDKGMLQNAKERRKIEPEDITILVRSGAEATDIQNALRIAGLNSVYLSERNSVFDPENSIVTDLYLFLRSLVFKHEKTILMQSLGSVLYGMSVTEFEAVKQDSEKLETLLFERNELNEIWDQHGVLAMLRTFMVRGNRLAKLLNLENGERFASDLFHLGELLQRESFNNKEALLLWLHDKMFGFEEGEGAEIRLESDFKTIQVMTIHKSKGLEFPVVFLPFGLFKTQAKNEGVYVNPSTHQRHYVFSDDSTDDEKNYFSEEALAEDIRLLYVALTRAKYHTYIGICRKLKKEQYRDNALSYLLGLDIDSEDLAAAFLANFNEALTHREVLASSLQLVKMEQVSVEEVIKQPAIFTRKIAPLWRFTSFSNLSYNAQSAYFTPLLDDELELQDDALLESESLFPKGAMTGNFIHALLENYSPKDLQDRALLEKEVTLSFAHLIRADKLPLLVDELERWLTDILEAPLPVKQTLREILSGNQIIKELEFIFPIHSMLTKEALNTLLQSHLPREEGEGLKFDSLEGFLRGFIDLFFEVDGRYYVADYKSNTLGSHKSDYTIKQMTHSIKHAHYDLQYLIYTVAAVKFLQNIQPDFDYERDFGGVFYFYLRGMSQEQDSGIYFVKPDYSLILALMGLFDEALLENLSDEIENESQEGL</sequence>
<dbReference type="Gene3D" id="1.10.486.10">
    <property type="entry name" value="PCRA, domain 4"/>
    <property type="match status" value="1"/>
</dbReference>
<keyword evidence="9 15" id="KW-0460">Magnesium</keyword>
<evidence type="ECO:0000256" key="6">
    <source>
        <dbReference type="ARBA" id="ARBA00022806"/>
    </source>
</evidence>
<comment type="cofactor">
    <cofactor evidence="15">
        <name>Mg(2+)</name>
        <dbReference type="ChEBI" id="CHEBI:18420"/>
    </cofactor>
    <text evidence="15">Binds 1 Mg(2+) ion per subunit.</text>
</comment>
<evidence type="ECO:0000256" key="10">
    <source>
        <dbReference type="ARBA" id="ARBA00023125"/>
    </source>
</evidence>
<evidence type="ECO:0000313" key="20">
    <source>
        <dbReference type="Proteomes" id="UP000829542"/>
    </source>
</evidence>
<keyword evidence="6 15" id="KW-0347">Helicase</keyword>
<accession>A0ABY3WWR3</accession>
<dbReference type="InterPro" id="IPR027417">
    <property type="entry name" value="P-loop_NTPase"/>
</dbReference>
<feature type="region of interest" description="Nuclease activity, interacts with RecD and RecA" evidence="15">
    <location>
        <begin position="935"/>
        <end position="1227"/>
    </location>
</feature>
<dbReference type="GO" id="GO:0008854">
    <property type="term" value="F:exodeoxyribonuclease V activity"/>
    <property type="evidence" value="ECO:0007669"/>
    <property type="project" value="UniProtKB-EC"/>
</dbReference>
<evidence type="ECO:0000256" key="11">
    <source>
        <dbReference type="ARBA" id="ARBA00023204"/>
    </source>
</evidence>
<dbReference type="Gene3D" id="3.90.320.10">
    <property type="match status" value="1"/>
</dbReference>
<dbReference type="Pfam" id="PF13361">
    <property type="entry name" value="UvrD_C"/>
    <property type="match status" value="1"/>
</dbReference>
<dbReference type="PROSITE" id="PS51217">
    <property type="entry name" value="UVRD_HELICASE_CTER"/>
    <property type="match status" value="1"/>
</dbReference>
<evidence type="ECO:0000259" key="18">
    <source>
        <dbReference type="PROSITE" id="PS51217"/>
    </source>
</evidence>
<dbReference type="InterPro" id="IPR004586">
    <property type="entry name" value="RecB"/>
</dbReference>
<dbReference type="InterPro" id="IPR038726">
    <property type="entry name" value="PDDEXK_AddAB-type"/>
</dbReference>
<feature type="region of interest" description="DNA-binding and helicase activity, interacts with RecC" evidence="15">
    <location>
        <begin position="1"/>
        <end position="879"/>
    </location>
</feature>
<keyword evidence="7 15" id="KW-0269">Exonuclease</keyword>
<name>A0ABY3WWR3_9GAMM</name>
<dbReference type="PANTHER" id="PTHR11070:SF23">
    <property type="entry name" value="RECBCD ENZYME SUBUNIT RECB"/>
    <property type="match status" value="1"/>
</dbReference>
<evidence type="ECO:0000313" key="19">
    <source>
        <dbReference type="EMBL" id="UNM95052.1"/>
    </source>
</evidence>
<dbReference type="Pfam" id="PF00580">
    <property type="entry name" value="UvrD-helicase"/>
    <property type="match status" value="1"/>
</dbReference>
<evidence type="ECO:0000256" key="13">
    <source>
        <dbReference type="ARBA" id="ARBA00034617"/>
    </source>
</evidence>
<dbReference type="InterPro" id="IPR014017">
    <property type="entry name" value="DNA_helicase_UvrD-like_C"/>
</dbReference>
<evidence type="ECO:0000256" key="1">
    <source>
        <dbReference type="ARBA" id="ARBA00022722"/>
    </source>
</evidence>
<comment type="function">
    <text evidence="15">A helicase/nuclease that prepares dsDNA breaks (DSB) for recombinational DNA repair. Binds to DSBs and unwinds DNA via a highly rapid and processive ATP-dependent bidirectional helicase activity. Unwinds dsDNA until it encounters a Chi (crossover hotspot instigator) sequence from the 3' direction. Cuts ssDNA a few nucleotides 3' to the Chi site. The properties and activities of the enzyme are changed at Chi. The Chi-altered holoenzyme produces a long 3'-ssDNA overhang and facilitates RecA-binding to the ssDNA for homologous DNA recombination and repair. Holoenzyme degrades any linearized DNA that is unable to undergo homologous recombination. In the holoenzyme this subunit contributes ATPase, 3'-5' helicase, exonuclease activity and loads RecA onto ssDNA.</text>
</comment>
<evidence type="ECO:0000256" key="3">
    <source>
        <dbReference type="ARBA" id="ARBA00022741"/>
    </source>
</evidence>
<dbReference type="InterPro" id="IPR011335">
    <property type="entry name" value="Restrct_endonuc-II-like"/>
</dbReference>
<dbReference type="HAMAP" id="MF_01485">
    <property type="entry name" value="RecB"/>
    <property type="match status" value="1"/>
</dbReference>
<dbReference type="PANTHER" id="PTHR11070">
    <property type="entry name" value="UVRD / RECB / PCRA DNA HELICASE FAMILY MEMBER"/>
    <property type="match status" value="1"/>
</dbReference>
<dbReference type="EC" id="3.1.11.5" evidence="15"/>
<evidence type="ECO:0000256" key="15">
    <source>
        <dbReference type="HAMAP-Rule" id="MF_01485"/>
    </source>
</evidence>
<keyword evidence="4 15" id="KW-0227">DNA damage</keyword>
<keyword evidence="8 15" id="KW-0067">ATP-binding</keyword>
<evidence type="ECO:0000256" key="5">
    <source>
        <dbReference type="ARBA" id="ARBA00022801"/>
    </source>
</evidence>
<feature type="domain" description="UvrD-like helicase C-terminal" evidence="18">
    <location>
        <begin position="519"/>
        <end position="785"/>
    </location>
</feature>
<comment type="subunit">
    <text evidence="15">Heterotrimer of RecB, RecC and RecD. All subunits contribute to DNA-binding. Interacts with RecA.</text>
</comment>
<comment type="domain">
    <text evidence="15">The N-terminal DNA-binding domain is a ssDNA-dependent ATPase and has ATP-dependent 3'-5' helicase function. This domain interacts with RecC.</text>
</comment>
<keyword evidence="1 15" id="KW-0540">Nuclease</keyword>
<dbReference type="EC" id="5.6.2.4" evidence="15"/>
<dbReference type="SUPFAM" id="SSF52540">
    <property type="entry name" value="P-loop containing nucleoside triphosphate hydrolases"/>
    <property type="match status" value="1"/>
</dbReference>
<evidence type="ECO:0000256" key="14">
    <source>
        <dbReference type="ARBA" id="ARBA00048988"/>
    </source>
</evidence>
<dbReference type="NCBIfam" id="TIGR00609">
    <property type="entry name" value="recB"/>
    <property type="match status" value="1"/>
</dbReference>
<comment type="miscellaneous">
    <text evidence="15">In the RecBCD complex, RecB has a slow 3'-5' helicase, an exonuclease activity and loads RecA onto ssDNA, RecD has a fast 5'-3' helicase activity, while RecC stimulates the ATPase and processivity of the RecB helicase and contributes to recognition of the Chi site.</text>
</comment>
<gene>
    <name evidence="15 19" type="primary">recB</name>
    <name evidence="19" type="ORF">MMG00_07335</name>
</gene>
<keyword evidence="2 15" id="KW-0479">Metal-binding</keyword>
<protein>
    <recommendedName>
        <fullName evidence="15">RecBCD enzyme subunit RecB</fullName>
        <ecNumber evidence="15">3.1.11.5</ecNumber>
        <ecNumber evidence="15">5.6.2.4</ecNumber>
    </recommendedName>
    <alternativeName>
        <fullName evidence="15">DNA 3'-5' helicase subunit RecB</fullName>
    </alternativeName>
    <alternativeName>
        <fullName evidence="15">Exonuclease V subunit RecB</fullName>
        <shortName evidence="15">ExoV subunit RecB</shortName>
    </alternativeName>
    <alternativeName>
        <fullName evidence="15">Helicase/nuclease RecBCD subunit RecB</fullName>
    </alternativeName>
</protein>
<dbReference type="CDD" id="cd22352">
    <property type="entry name" value="RecB_C-like"/>
    <property type="match status" value="1"/>
</dbReference>
<comment type="catalytic activity">
    <reaction evidence="14 15">
        <text>ATP + H2O = ADP + phosphate + H(+)</text>
        <dbReference type="Rhea" id="RHEA:13065"/>
        <dbReference type="ChEBI" id="CHEBI:15377"/>
        <dbReference type="ChEBI" id="CHEBI:15378"/>
        <dbReference type="ChEBI" id="CHEBI:30616"/>
        <dbReference type="ChEBI" id="CHEBI:43474"/>
        <dbReference type="ChEBI" id="CHEBI:456216"/>
        <dbReference type="EC" id="5.6.2.4"/>
    </reaction>
</comment>
<comment type="similarity">
    <text evidence="15">Belongs to the helicase family. UvrD subfamily.</text>
</comment>
<dbReference type="InterPro" id="IPR014016">
    <property type="entry name" value="UvrD-like_ATP-bd"/>
</dbReference>
<dbReference type="EMBL" id="CP093379">
    <property type="protein sequence ID" value="UNM95052.1"/>
    <property type="molecule type" value="Genomic_DNA"/>
</dbReference>
<evidence type="ECO:0000256" key="4">
    <source>
        <dbReference type="ARBA" id="ARBA00022763"/>
    </source>
</evidence>
<dbReference type="InterPro" id="IPR000212">
    <property type="entry name" value="DNA_helicase_UvrD/REP"/>
</dbReference>